<keyword evidence="2" id="KW-1185">Reference proteome</keyword>
<comment type="caution">
    <text evidence="1">The sequence shown here is derived from an EMBL/GenBank/DDBJ whole genome shotgun (WGS) entry which is preliminary data.</text>
</comment>
<proteinExistence type="predicted"/>
<reference evidence="1" key="1">
    <citation type="journal article" date="2022" name="bioRxiv">
        <title>Sequencing and chromosome-scale assembly of the giantPleurodeles waltlgenome.</title>
        <authorList>
            <person name="Brown T."/>
            <person name="Elewa A."/>
            <person name="Iarovenko S."/>
            <person name="Subramanian E."/>
            <person name="Araus A.J."/>
            <person name="Petzold A."/>
            <person name="Susuki M."/>
            <person name="Suzuki K.-i.T."/>
            <person name="Hayashi T."/>
            <person name="Toyoda A."/>
            <person name="Oliveira C."/>
            <person name="Osipova E."/>
            <person name="Leigh N.D."/>
            <person name="Simon A."/>
            <person name="Yun M.H."/>
        </authorList>
    </citation>
    <scope>NUCLEOTIDE SEQUENCE</scope>
    <source>
        <strain evidence="1">20211129_DDA</strain>
        <tissue evidence="1">Liver</tissue>
    </source>
</reference>
<sequence length="121" mass="13088">MLQSPPSSARRSLYHPASILNPRCPSEILWPAETPAAPLEGRIRSLYTCEWLDPGGPEHGSRVPRTAAVPLTGTAPLPGLIAPIEEEEFVPGGLQSALWETAWATPSSGLRRRRPGGTRCR</sequence>
<evidence type="ECO:0000313" key="2">
    <source>
        <dbReference type="Proteomes" id="UP001066276"/>
    </source>
</evidence>
<evidence type="ECO:0000313" key="1">
    <source>
        <dbReference type="EMBL" id="KAJ1192050.1"/>
    </source>
</evidence>
<organism evidence="1 2">
    <name type="scientific">Pleurodeles waltl</name>
    <name type="common">Iberian ribbed newt</name>
    <dbReference type="NCBI Taxonomy" id="8319"/>
    <lineage>
        <taxon>Eukaryota</taxon>
        <taxon>Metazoa</taxon>
        <taxon>Chordata</taxon>
        <taxon>Craniata</taxon>
        <taxon>Vertebrata</taxon>
        <taxon>Euteleostomi</taxon>
        <taxon>Amphibia</taxon>
        <taxon>Batrachia</taxon>
        <taxon>Caudata</taxon>
        <taxon>Salamandroidea</taxon>
        <taxon>Salamandridae</taxon>
        <taxon>Pleurodelinae</taxon>
        <taxon>Pleurodeles</taxon>
    </lineage>
</organism>
<gene>
    <name evidence="1" type="ORF">NDU88_001362</name>
</gene>
<name>A0AAV7USJ4_PLEWA</name>
<dbReference type="AlphaFoldDB" id="A0AAV7USJ4"/>
<dbReference type="Proteomes" id="UP001066276">
    <property type="component" value="Chromosome 2_2"/>
</dbReference>
<accession>A0AAV7USJ4</accession>
<protein>
    <submittedName>
        <fullName evidence="1">Uncharacterized protein</fullName>
    </submittedName>
</protein>
<dbReference type="EMBL" id="JANPWB010000004">
    <property type="protein sequence ID" value="KAJ1192050.1"/>
    <property type="molecule type" value="Genomic_DNA"/>
</dbReference>